<organism evidence="11 12">
    <name type="scientific">Scophthalmus maximus</name>
    <name type="common">Turbot</name>
    <name type="synonym">Psetta maxima</name>
    <dbReference type="NCBI Taxonomy" id="52904"/>
    <lineage>
        <taxon>Eukaryota</taxon>
        <taxon>Metazoa</taxon>
        <taxon>Chordata</taxon>
        <taxon>Craniata</taxon>
        <taxon>Vertebrata</taxon>
        <taxon>Euteleostomi</taxon>
        <taxon>Actinopterygii</taxon>
        <taxon>Neopterygii</taxon>
        <taxon>Teleostei</taxon>
        <taxon>Neoteleostei</taxon>
        <taxon>Acanthomorphata</taxon>
        <taxon>Carangaria</taxon>
        <taxon>Pleuronectiformes</taxon>
        <taxon>Pleuronectoidei</taxon>
        <taxon>Scophthalmidae</taxon>
        <taxon>Scophthalmus</taxon>
    </lineage>
</organism>
<dbReference type="PROSITE" id="PS51828">
    <property type="entry name" value="PTX_2"/>
    <property type="match status" value="1"/>
</dbReference>
<keyword evidence="6" id="KW-1015">Disulfide bond</keyword>
<feature type="domain" description="Pentraxin (PTX)" evidence="10">
    <location>
        <begin position="22"/>
        <end position="224"/>
    </location>
</feature>
<dbReference type="InterPro" id="IPR001759">
    <property type="entry name" value="PTX_dom"/>
</dbReference>
<comment type="similarity">
    <text evidence="7 9">Belongs to the pentraxin family.</text>
</comment>
<comment type="cofactor">
    <cofactor evidence="9">
        <name>Ca(2+)</name>
        <dbReference type="ChEBI" id="CHEBI:29108"/>
    </cofactor>
    <text evidence="9">Binds 2 calcium ions per subunit.</text>
</comment>
<dbReference type="Gene3D" id="2.60.120.200">
    <property type="match status" value="1"/>
</dbReference>
<keyword evidence="4 9" id="KW-0732">Signal</keyword>
<evidence type="ECO:0000256" key="8">
    <source>
        <dbReference type="PROSITE-ProRule" id="PRU01172"/>
    </source>
</evidence>
<evidence type="ECO:0000256" key="5">
    <source>
        <dbReference type="ARBA" id="ARBA00022837"/>
    </source>
</evidence>
<feature type="signal peptide" evidence="9">
    <location>
        <begin position="1"/>
        <end position="16"/>
    </location>
</feature>
<evidence type="ECO:0000313" key="12">
    <source>
        <dbReference type="Proteomes" id="UP000694558"/>
    </source>
</evidence>
<dbReference type="PANTHER" id="PTHR45869">
    <property type="entry name" value="C-REACTIVE PROTEIN-RELATED"/>
    <property type="match status" value="1"/>
</dbReference>
<dbReference type="InterPro" id="IPR013320">
    <property type="entry name" value="ConA-like_dom_sf"/>
</dbReference>
<dbReference type="AlphaFoldDB" id="A0A8D3B4X3"/>
<comment type="subunit">
    <text evidence="9">Homopentamer. Pentaxin (or pentraxin) have a discoid arrangement of 5 non-covalently bound subunits.</text>
</comment>
<reference evidence="11" key="1">
    <citation type="submission" date="2023-05" db="EMBL/GenBank/DDBJ databases">
        <title>High-quality long-read genome of Scophthalmus maximus.</title>
        <authorList>
            <person name="Lien S."/>
            <person name="Martinez P."/>
        </authorList>
    </citation>
    <scope>NUCLEOTIDE SEQUENCE [LARGE SCALE GENOMIC DNA]</scope>
</reference>
<keyword evidence="2" id="KW-0964">Secreted</keyword>
<dbReference type="SUPFAM" id="SSF49899">
    <property type="entry name" value="Concanavalin A-like lectins/glucanases"/>
    <property type="match status" value="1"/>
</dbReference>
<dbReference type="PRINTS" id="PR00895">
    <property type="entry name" value="PENTAXIN"/>
</dbReference>
<dbReference type="PANTHER" id="PTHR45869:SF7">
    <property type="entry name" value="C-REACTIVE PROTEIN"/>
    <property type="match status" value="1"/>
</dbReference>
<keyword evidence="5 9" id="KW-0106">Calcium</keyword>
<evidence type="ECO:0000256" key="6">
    <source>
        <dbReference type="ARBA" id="ARBA00023157"/>
    </source>
</evidence>
<sequence>MEKLFLLIVVISTCLAEPKDLSGKVLVFTKETNSDFVKLQTTKTLFSSATVCLRFLTDLKRTYSLFSLSTSDHLNDFLFYKPSEDVLRIHARDEATDFLSLSLPANTWHSICATWRSDNGLAQLWVDGLPTIKRYIISGKPISGAPSTILGQEQDTYGGGFEASQSFIGMISKLHMWDYVLSDIEIKRYMNDKYFTPGNVFNWGSLEYEITGLILVEDDPENIENTSIISQSEHEI</sequence>
<dbReference type="Pfam" id="PF00354">
    <property type="entry name" value="Pentaxin"/>
    <property type="match status" value="1"/>
</dbReference>
<dbReference type="Proteomes" id="UP000694558">
    <property type="component" value="Chromosome 1"/>
</dbReference>
<evidence type="ECO:0000256" key="4">
    <source>
        <dbReference type="ARBA" id="ARBA00022729"/>
    </source>
</evidence>
<dbReference type="Ensembl" id="ENSSMAT00000028886.2">
    <property type="protein sequence ID" value="ENSSMAP00000028533.2"/>
    <property type="gene ID" value="ENSSMAG00000017477.2"/>
</dbReference>
<dbReference type="GO" id="GO:0005576">
    <property type="term" value="C:extracellular region"/>
    <property type="evidence" value="ECO:0007669"/>
    <property type="project" value="UniProtKB-SubCell"/>
</dbReference>
<evidence type="ECO:0000256" key="2">
    <source>
        <dbReference type="ARBA" id="ARBA00022525"/>
    </source>
</evidence>
<dbReference type="GeneTree" id="ENSGT01100000263515"/>
<evidence type="ECO:0000256" key="7">
    <source>
        <dbReference type="ARBA" id="ARBA00038102"/>
    </source>
</evidence>
<dbReference type="GO" id="GO:0046872">
    <property type="term" value="F:metal ion binding"/>
    <property type="evidence" value="ECO:0007669"/>
    <property type="project" value="UniProtKB-KW"/>
</dbReference>
<evidence type="ECO:0000256" key="3">
    <source>
        <dbReference type="ARBA" id="ARBA00022723"/>
    </source>
</evidence>
<dbReference type="InterPro" id="IPR051005">
    <property type="entry name" value="Pentraxin_domain"/>
</dbReference>
<reference evidence="11" key="2">
    <citation type="submission" date="2025-08" db="UniProtKB">
        <authorList>
            <consortium name="Ensembl"/>
        </authorList>
    </citation>
    <scope>IDENTIFICATION</scope>
</reference>
<proteinExistence type="inferred from homology"/>
<comment type="caution">
    <text evidence="8">Lacks conserved residue(s) required for the propagation of feature annotation.</text>
</comment>
<keyword evidence="3 9" id="KW-0479">Metal-binding</keyword>
<evidence type="ECO:0000313" key="11">
    <source>
        <dbReference type="Ensembl" id="ENSSMAP00000028533.2"/>
    </source>
</evidence>
<accession>A0A8D3B4X3</accession>
<feature type="chain" id="PRO_5034994547" description="Pentraxin family member" evidence="9">
    <location>
        <begin position="17"/>
        <end position="236"/>
    </location>
</feature>
<evidence type="ECO:0000256" key="1">
    <source>
        <dbReference type="ARBA" id="ARBA00004613"/>
    </source>
</evidence>
<gene>
    <name evidence="11" type="primary">LOC118307955</name>
</gene>
<dbReference type="SMART" id="SM00159">
    <property type="entry name" value="PTX"/>
    <property type="match status" value="1"/>
</dbReference>
<name>A0A8D3B4X3_SCOMX</name>
<evidence type="ECO:0000256" key="9">
    <source>
        <dbReference type="RuleBase" id="RU362112"/>
    </source>
</evidence>
<comment type="subcellular location">
    <subcellularLocation>
        <location evidence="1 9">Secreted</location>
    </subcellularLocation>
</comment>
<protein>
    <recommendedName>
        <fullName evidence="9">Pentraxin family member</fullName>
    </recommendedName>
</protein>
<evidence type="ECO:0000259" key="10">
    <source>
        <dbReference type="PROSITE" id="PS51828"/>
    </source>
</evidence>